<accession>A0A2N1M4Q7</accession>
<dbReference type="AlphaFoldDB" id="A0A2N1M4Q7"/>
<dbReference type="VEuPathDB" id="FungiDB:RhiirFUN_023265"/>
<dbReference type="VEuPathDB" id="FungiDB:RhiirA1_400755"/>
<comment type="caution">
    <text evidence="1">The sequence shown here is derived from an EMBL/GenBank/DDBJ whole genome shotgun (WGS) entry which is preliminary data.</text>
</comment>
<proteinExistence type="predicted"/>
<evidence type="ECO:0000313" key="2">
    <source>
        <dbReference type="Proteomes" id="UP000233469"/>
    </source>
</evidence>
<organism evidence="1 2">
    <name type="scientific">Rhizophagus irregularis</name>
    <dbReference type="NCBI Taxonomy" id="588596"/>
    <lineage>
        <taxon>Eukaryota</taxon>
        <taxon>Fungi</taxon>
        <taxon>Fungi incertae sedis</taxon>
        <taxon>Mucoromycota</taxon>
        <taxon>Glomeromycotina</taxon>
        <taxon>Glomeromycetes</taxon>
        <taxon>Glomerales</taxon>
        <taxon>Glomeraceae</taxon>
        <taxon>Rhizophagus</taxon>
    </lineage>
</organism>
<gene>
    <name evidence="1" type="ORF">RhiirC2_799617</name>
</gene>
<dbReference type="PANTHER" id="PTHR35385:SF2">
    <property type="entry name" value="PROTEIN B, PUTATIVE-RELATED"/>
    <property type="match status" value="1"/>
</dbReference>
<sequence>MDTTLTTVGNSAQNTSQILSWDSLPKLLKSILPQDYTYLIINFNKLSPCYTAENFAIPQFELDAFVDIDDAEKVHKWFLEFESHSKTTMPQSKGYGVKGKEVLFREKRHCIHSNLVKKKQGKRETKLPQSSRARNIHCNAKIHLRLEKWRLKTSHPLEINIKFTHNHVIDSAESLSFQRVKGEVRERFLELFADGHSSASAKYSYEDELHLSAENDQELLEMLADRGKNLDYSYIYRLFQEYRNNTLGSRNGTKMFERLTEAINNYNSSGNGKAVLQEYDSRVGKAFILCIVTGLMCRVHEQVPQAGELCYMDASASFEPLNTSITLLFTSCAVGALPLGLLVTSDELEITLEKALNLLKTILPPHSFYGRGSQVGPMVFITDDSSFLEVDSRF</sequence>
<reference evidence="1 2" key="2">
    <citation type="submission" date="2017-10" db="EMBL/GenBank/DDBJ databases">
        <title>Extensive intraspecific genome diversity in a model arbuscular mycorrhizal fungus.</title>
        <authorList>
            <person name="Chen E.C.H."/>
            <person name="Morin E."/>
            <person name="Baudet D."/>
            <person name="Noel J."/>
            <person name="Ndikumana S."/>
            <person name="Charron P."/>
            <person name="St-Onge C."/>
            <person name="Giorgi J."/>
            <person name="Grigoriev I.V."/>
            <person name="Roux C."/>
            <person name="Martin F.M."/>
            <person name="Corradi N."/>
        </authorList>
    </citation>
    <scope>NUCLEOTIDE SEQUENCE [LARGE SCALE GENOMIC DNA]</scope>
    <source>
        <strain evidence="1 2">C2</strain>
    </source>
</reference>
<evidence type="ECO:0000313" key="1">
    <source>
        <dbReference type="EMBL" id="PKK56632.1"/>
    </source>
</evidence>
<reference evidence="1 2" key="1">
    <citation type="submission" date="2016-04" db="EMBL/GenBank/DDBJ databases">
        <title>Genome analyses suggest a sexual origin of heterokaryosis in a supposedly ancient asexual fungus.</title>
        <authorList>
            <person name="Ropars J."/>
            <person name="Sedzielewska K."/>
            <person name="Noel J."/>
            <person name="Charron P."/>
            <person name="Farinelli L."/>
            <person name="Marton T."/>
            <person name="Kruger M."/>
            <person name="Pelin A."/>
            <person name="Brachmann A."/>
            <person name="Corradi N."/>
        </authorList>
    </citation>
    <scope>NUCLEOTIDE SEQUENCE [LARGE SCALE GENOMIC DNA]</scope>
    <source>
        <strain evidence="1 2">C2</strain>
    </source>
</reference>
<dbReference type="VEuPathDB" id="FungiDB:FUN_004304"/>
<name>A0A2N1M4Q7_9GLOM</name>
<evidence type="ECO:0008006" key="3">
    <source>
        <dbReference type="Google" id="ProtNLM"/>
    </source>
</evidence>
<dbReference type="VEuPathDB" id="FungiDB:RhiirA1_482471"/>
<protein>
    <recommendedName>
        <fullName evidence="3">MULE transposase domain-containing protein</fullName>
    </recommendedName>
</protein>
<dbReference type="Proteomes" id="UP000233469">
    <property type="component" value="Unassembled WGS sequence"/>
</dbReference>
<dbReference type="EMBL" id="LLXL01005350">
    <property type="protein sequence ID" value="PKK56632.1"/>
    <property type="molecule type" value="Genomic_DNA"/>
</dbReference>
<dbReference type="PANTHER" id="PTHR35385">
    <property type="entry name" value="PROTEIN B, PUTATIVE-RELATED-RELATED"/>
    <property type="match status" value="1"/>
</dbReference>